<dbReference type="EMBL" id="BJXA01000195">
    <property type="protein sequence ID" value="GEM44363.1"/>
    <property type="molecule type" value="Genomic_DNA"/>
</dbReference>
<name>A0A511MUS8_9NOCA</name>
<dbReference type="Proteomes" id="UP000321424">
    <property type="component" value="Unassembled WGS sequence"/>
</dbReference>
<dbReference type="AlphaFoldDB" id="A0A511MUS8"/>
<organism evidence="2 3">
    <name type="scientific">Nocardia ninae NBRC 108245</name>
    <dbReference type="NCBI Taxonomy" id="1210091"/>
    <lineage>
        <taxon>Bacteria</taxon>
        <taxon>Bacillati</taxon>
        <taxon>Actinomycetota</taxon>
        <taxon>Actinomycetes</taxon>
        <taxon>Mycobacteriales</taxon>
        <taxon>Nocardiaceae</taxon>
        <taxon>Nocardia</taxon>
    </lineage>
</organism>
<proteinExistence type="predicted"/>
<keyword evidence="3" id="KW-1185">Reference proteome</keyword>
<comment type="caution">
    <text evidence="2">The sequence shown here is derived from an EMBL/GenBank/DDBJ whole genome shotgun (WGS) entry which is preliminary data.</text>
</comment>
<protein>
    <submittedName>
        <fullName evidence="2">Uncharacterized protein</fullName>
    </submittedName>
</protein>
<sequence length="60" mass="6230">MALKVPGRLAHGDGQLSTSRGMSEGEREALSAALDAASTAISAVILRPFPARVDVALLQR</sequence>
<evidence type="ECO:0000313" key="2">
    <source>
        <dbReference type="EMBL" id="GEM44363.1"/>
    </source>
</evidence>
<evidence type="ECO:0000256" key="1">
    <source>
        <dbReference type="SAM" id="MobiDB-lite"/>
    </source>
</evidence>
<reference evidence="2 3" key="1">
    <citation type="submission" date="2019-07" db="EMBL/GenBank/DDBJ databases">
        <title>Whole genome shotgun sequence of Nocardia ninae NBRC 108245.</title>
        <authorList>
            <person name="Hosoyama A."/>
            <person name="Uohara A."/>
            <person name="Ohji S."/>
            <person name="Ichikawa N."/>
        </authorList>
    </citation>
    <scope>NUCLEOTIDE SEQUENCE [LARGE SCALE GENOMIC DNA]</scope>
    <source>
        <strain evidence="2 3">NBRC 108245</strain>
    </source>
</reference>
<gene>
    <name evidence="2" type="ORF">NN4_88820</name>
</gene>
<evidence type="ECO:0000313" key="3">
    <source>
        <dbReference type="Proteomes" id="UP000321424"/>
    </source>
</evidence>
<feature type="region of interest" description="Disordered" evidence="1">
    <location>
        <begin position="1"/>
        <end position="25"/>
    </location>
</feature>
<accession>A0A511MUS8</accession>